<evidence type="ECO:0000259" key="5">
    <source>
        <dbReference type="PROSITE" id="PS51898"/>
    </source>
</evidence>
<evidence type="ECO:0000313" key="6">
    <source>
        <dbReference type="EMBL" id="CZE47874.1"/>
    </source>
</evidence>
<dbReference type="EMBL" id="FIZP01000004">
    <property type="protein sequence ID" value="CZE47874.1"/>
    <property type="molecule type" value="Genomic_DNA"/>
</dbReference>
<keyword evidence="7" id="KW-1185">Reference proteome</keyword>
<dbReference type="Proteomes" id="UP000069632">
    <property type="component" value="Unassembled WGS sequence"/>
</dbReference>
<evidence type="ECO:0000256" key="1">
    <source>
        <dbReference type="ARBA" id="ARBA00008857"/>
    </source>
</evidence>
<proteinExistence type="inferred from homology"/>
<accession>A0A128EG65</accession>
<dbReference type="SUPFAM" id="SSF56349">
    <property type="entry name" value="DNA breaking-rejoining enzymes"/>
    <property type="match status" value="1"/>
</dbReference>
<dbReference type="InterPro" id="IPR011010">
    <property type="entry name" value="DNA_brk_join_enz"/>
</dbReference>
<dbReference type="InterPro" id="IPR013762">
    <property type="entry name" value="Integrase-like_cat_sf"/>
</dbReference>
<sequence length="412" mass="47367">MIICTVDIQKIKERAGFKVQPDVVIELFELPTFYNKIYREILYPNLQIRVKKNKKRGQKYTKTFYFVGKDKKLTLLGKFPELKFRNAIRAVENLKTVAPKIEQTTLKSAYERFKIQLCSNLKQSTITKNDKLFKTLMAFHNKPLKSIKKSDFIEICNTYYKQQKYNTAEQTFNLARSILSFSVATGLLSDNPLKDVKFRQIFAITKGEYGYLPTEDTVALCSLIKYIYNYSNTKSVRNALILGLLTGLRSKNVRELKKSQLHQNENGYFLEFSANETKANRAEKLGIPPKLALWLNSLKTNNDFFFTGATGKILSDGSLSNALRPYSNLEFHEGSRFVFHSFRKVLSSFCGKELGLNSRLAIEKCLFHDISSTLGSSTHGTYDKSTYENDTRKVLEFWLGYICKVGEIDVLE</sequence>
<keyword evidence="2" id="KW-0229">DNA integration</keyword>
<dbReference type="PANTHER" id="PTHR30629">
    <property type="entry name" value="PROPHAGE INTEGRASE"/>
    <property type="match status" value="1"/>
</dbReference>
<name>A0A128EG65_9BACT</name>
<keyword evidence="4" id="KW-0233">DNA recombination</keyword>
<dbReference type="InterPro" id="IPR050808">
    <property type="entry name" value="Phage_Integrase"/>
</dbReference>
<evidence type="ECO:0000256" key="4">
    <source>
        <dbReference type="ARBA" id="ARBA00023172"/>
    </source>
</evidence>
<evidence type="ECO:0000256" key="2">
    <source>
        <dbReference type="ARBA" id="ARBA00022908"/>
    </source>
</evidence>
<reference evidence="6 7" key="1">
    <citation type="submission" date="2016-02" db="EMBL/GenBank/DDBJ databases">
        <authorList>
            <consortium name="Pathogen Informatics"/>
        </authorList>
    </citation>
    <scope>NUCLEOTIDE SEQUENCE [LARGE SCALE GENOMIC DNA]</scope>
    <source>
        <strain evidence="6 7">RC20</strain>
    </source>
</reference>
<evidence type="ECO:0000256" key="3">
    <source>
        <dbReference type="ARBA" id="ARBA00023125"/>
    </source>
</evidence>
<organism evidence="6 7">
    <name type="scientific">Campylobacter geochelonis</name>
    <dbReference type="NCBI Taxonomy" id="1780362"/>
    <lineage>
        <taxon>Bacteria</taxon>
        <taxon>Pseudomonadati</taxon>
        <taxon>Campylobacterota</taxon>
        <taxon>Epsilonproteobacteria</taxon>
        <taxon>Campylobacterales</taxon>
        <taxon>Campylobacteraceae</taxon>
        <taxon>Campylobacter</taxon>
    </lineage>
</organism>
<protein>
    <submittedName>
        <fullName evidence="6">Integrase phage family protein</fullName>
    </submittedName>
</protein>
<evidence type="ECO:0000313" key="7">
    <source>
        <dbReference type="Proteomes" id="UP000069632"/>
    </source>
</evidence>
<dbReference type="InterPro" id="IPR002104">
    <property type="entry name" value="Integrase_catalytic"/>
</dbReference>
<dbReference type="InterPro" id="IPR010998">
    <property type="entry name" value="Integrase_recombinase_N"/>
</dbReference>
<dbReference type="OrthoDB" id="5363751at2"/>
<feature type="domain" description="Tyr recombinase" evidence="5">
    <location>
        <begin position="207"/>
        <end position="396"/>
    </location>
</feature>
<dbReference type="PANTHER" id="PTHR30629:SF2">
    <property type="entry name" value="PROPHAGE INTEGRASE INTS-RELATED"/>
    <property type="match status" value="1"/>
</dbReference>
<dbReference type="Gene3D" id="1.10.150.130">
    <property type="match status" value="1"/>
</dbReference>
<dbReference type="Gene3D" id="1.10.443.10">
    <property type="entry name" value="Intergrase catalytic core"/>
    <property type="match status" value="1"/>
</dbReference>
<keyword evidence="3" id="KW-0238">DNA-binding</keyword>
<dbReference type="AlphaFoldDB" id="A0A128EG65"/>
<gene>
    <name evidence="6" type="ORF">ERS672216_01112</name>
</gene>
<comment type="similarity">
    <text evidence="1">Belongs to the 'phage' integrase family.</text>
</comment>
<dbReference type="GO" id="GO:0003677">
    <property type="term" value="F:DNA binding"/>
    <property type="evidence" value="ECO:0007669"/>
    <property type="project" value="UniProtKB-KW"/>
</dbReference>
<dbReference type="PROSITE" id="PS51898">
    <property type="entry name" value="TYR_RECOMBINASE"/>
    <property type="match status" value="1"/>
</dbReference>
<dbReference type="GO" id="GO:0015074">
    <property type="term" value="P:DNA integration"/>
    <property type="evidence" value="ECO:0007669"/>
    <property type="project" value="UniProtKB-KW"/>
</dbReference>
<dbReference type="RefSeq" id="WP_075540243.1">
    <property type="nucleotide sequence ID" value="NZ_CP053844.1"/>
</dbReference>
<dbReference type="GO" id="GO:0006310">
    <property type="term" value="P:DNA recombination"/>
    <property type="evidence" value="ECO:0007669"/>
    <property type="project" value="UniProtKB-KW"/>
</dbReference>